<keyword evidence="3 7" id="KW-0812">Transmembrane</keyword>
<proteinExistence type="inferred from homology"/>
<dbReference type="PRINTS" id="PR00176">
    <property type="entry name" value="NANEUSMPORT"/>
</dbReference>
<feature type="transmembrane region" description="Helical" evidence="8">
    <location>
        <begin position="459"/>
        <end position="479"/>
    </location>
</feature>
<evidence type="ECO:0000256" key="6">
    <source>
        <dbReference type="PIRSR" id="PIRSR600175-1"/>
    </source>
</evidence>
<sequence>TKEENTPPLKVIIQQRLWFKASLSISKITRAKWTGGVAQAVEHLLCKYLAKTTGEPQDEAPSDRTTWANKIEYIMAQVGFSVGLTTIWRFPYLCIHNGGGIFLITYIIMLFLIGIPLLILEMAFGRNLHKGSIGVWKSISPWIGGVGYASFTVCLIMGLYYSMIMAWSLFYLVQSFQDPLPWTLCPSLTNSSDLDPECVRTTPTTYFWYRKLLKATDEVEINTGLPILHLSACVFVTWLIICISMIKGLRSTGKMMYVLVLLPYLILFGLLIRSLLLDGAFFGLKNLLAAKVSALFSVDVWRRIGNQIFLSMGTGFGSFTAVSSYIPRSNNCISGAFAVALHNLVVSLTATLIVFSMMGNVATVNAQKCYITNADTVRNLVANGVLPAGVQPPDSLYYDPSTIYIKWIDSLPREVKNEVLQYLSRCSRIEQLNQIMNGPGVAFVSFTNLISVFSGPNFWAIIVFLLLITLGLSTMVGIIQGIITPLQDTFSFLRKHTKFLTVSICVSMFLSSLGFAWPSSSYFMNLLDDYWVSLPLFCIVILENVAMAWIYGARRFLADLITMLGHPISPMHRWLWSCVSPVVLITLFISTLSHLCVTSPTYLAWNSSTSKEVFRTYPPWANILLVVLIILTILPIPAYSFRDKIIFQSEAAEGSQRPPPRFQEGKTQRR</sequence>
<dbReference type="GO" id="GO:0035725">
    <property type="term" value="P:sodium ion transmembrane transport"/>
    <property type="evidence" value="ECO:0007669"/>
    <property type="project" value="TreeGrafter"/>
</dbReference>
<evidence type="ECO:0000256" key="4">
    <source>
        <dbReference type="ARBA" id="ARBA00022989"/>
    </source>
</evidence>
<dbReference type="SUPFAM" id="SSF161070">
    <property type="entry name" value="SNF-like"/>
    <property type="match status" value="1"/>
</dbReference>
<feature type="transmembrane region" description="Helical" evidence="8">
    <location>
        <begin position="73"/>
        <end position="91"/>
    </location>
</feature>
<organism evidence="9">
    <name type="scientific">Castor canadensis</name>
    <name type="common">American beaver</name>
    <dbReference type="NCBI Taxonomy" id="51338"/>
    <lineage>
        <taxon>Eukaryota</taxon>
        <taxon>Metazoa</taxon>
        <taxon>Chordata</taxon>
        <taxon>Craniata</taxon>
        <taxon>Vertebrata</taxon>
        <taxon>Euteleostomi</taxon>
        <taxon>Mammalia</taxon>
        <taxon>Eutheria</taxon>
        <taxon>Euarchontoglires</taxon>
        <taxon>Glires</taxon>
        <taxon>Rodentia</taxon>
        <taxon>Castorimorpha</taxon>
        <taxon>Castoridae</taxon>
        <taxon>Castor</taxon>
    </lineage>
</organism>
<dbReference type="InterPro" id="IPR037272">
    <property type="entry name" value="SNS_sf"/>
</dbReference>
<dbReference type="InterPro" id="IPR000175">
    <property type="entry name" value="Na/ntran_symport"/>
</dbReference>
<feature type="transmembrane region" description="Helical" evidence="8">
    <location>
        <begin position="620"/>
        <end position="639"/>
    </location>
</feature>
<dbReference type="PROSITE" id="PS00610">
    <property type="entry name" value="NA_NEUROTRAN_SYMP_1"/>
    <property type="match status" value="1"/>
</dbReference>
<keyword evidence="6" id="KW-0915">Sodium</keyword>
<keyword evidence="6" id="KW-0479">Metal-binding</keyword>
<feature type="transmembrane region" description="Helical" evidence="8">
    <location>
        <begin position="258"/>
        <end position="276"/>
    </location>
</feature>
<comment type="subcellular location">
    <subcellularLocation>
        <location evidence="1">Membrane</location>
        <topology evidence="1">Multi-pass membrane protein</topology>
    </subcellularLocation>
</comment>
<dbReference type="PANTHER" id="PTHR11616">
    <property type="entry name" value="SODIUM/CHLORIDE DEPENDENT TRANSPORTER"/>
    <property type="match status" value="1"/>
</dbReference>
<feature type="binding site" evidence="6">
    <location>
        <position position="82"/>
    </location>
    <ligand>
        <name>Na(+)</name>
        <dbReference type="ChEBI" id="CHEBI:29101"/>
        <label>1</label>
    </ligand>
</feature>
<dbReference type="PROSITE" id="PS00754">
    <property type="entry name" value="NA_NEUROTRAN_SYMP_2"/>
    <property type="match status" value="1"/>
</dbReference>
<feature type="binding site" evidence="6">
    <location>
        <position position="79"/>
    </location>
    <ligand>
        <name>Na(+)</name>
        <dbReference type="ChEBI" id="CHEBI:29101"/>
        <label>1</label>
    </ligand>
</feature>
<dbReference type="Ensembl" id="ENSCCNT00000038904.1">
    <property type="protein sequence ID" value="ENSCCNP00000030917.1"/>
    <property type="gene ID" value="ENSCCNG00000029517.1"/>
</dbReference>
<evidence type="ECO:0000256" key="2">
    <source>
        <dbReference type="ARBA" id="ARBA00022448"/>
    </source>
</evidence>
<dbReference type="PANTHER" id="PTHR11616:SF100">
    <property type="entry name" value="TRANSPORTER"/>
    <property type="match status" value="1"/>
</dbReference>
<accession>A0A8C0XP07</accession>
<dbReference type="AlphaFoldDB" id="A0A8C0XP07"/>
<dbReference type="Pfam" id="PF00209">
    <property type="entry name" value="SNF"/>
    <property type="match status" value="1"/>
</dbReference>
<keyword evidence="7" id="KW-0769">Symport</keyword>
<evidence type="ECO:0000313" key="9">
    <source>
        <dbReference type="Ensembl" id="ENSCCNP00000030917.1"/>
    </source>
</evidence>
<reference evidence="9" key="1">
    <citation type="submission" date="2023-09" db="UniProtKB">
        <authorList>
            <consortium name="Ensembl"/>
        </authorList>
    </citation>
    <scope>IDENTIFICATION</scope>
</reference>
<feature type="transmembrane region" description="Helical" evidence="8">
    <location>
        <begin position="103"/>
        <end position="124"/>
    </location>
</feature>
<evidence type="ECO:0000256" key="8">
    <source>
        <dbReference type="SAM" id="Phobius"/>
    </source>
</evidence>
<keyword evidence="4 8" id="KW-1133">Transmembrane helix</keyword>
<feature type="binding site" evidence="6">
    <location>
        <position position="470"/>
    </location>
    <ligand>
        <name>Na(+)</name>
        <dbReference type="ChEBI" id="CHEBI:29101"/>
        <label>1</label>
    </ligand>
</feature>
<feature type="transmembrane region" description="Helical" evidence="8">
    <location>
        <begin position="145"/>
        <end position="173"/>
    </location>
</feature>
<keyword evidence="5 8" id="KW-0472">Membrane</keyword>
<comment type="similarity">
    <text evidence="7">Belongs to the sodium:neurotransmitter symporter (SNF) (TC 2.A.22) family.</text>
</comment>
<dbReference type="PROSITE" id="PS50267">
    <property type="entry name" value="NA_NEUROTRAN_SYMP_3"/>
    <property type="match status" value="1"/>
</dbReference>
<evidence type="ECO:0000256" key="5">
    <source>
        <dbReference type="ARBA" id="ARBA00023136"/>
    </source>
</evidence>
<dbReference type="GO" id="GO:0006865">
    <property type="term" value="P:amino acid transport"/>
    <property type="evidence" value="ECO:0007669"/>
    <property type="project" value="TreeGrafter"/>
</dbReference>
<feature type="transmembrane region" description="Helical" evidence="8">
    <location>
        <begin position="333"/>
        <end position="355"/>
    </location>
</feature>
<dbReference type="GO" id="GO:0015293">
    <property type="term" value="F:symporter activity"/>
    <property type="evidence" value="ECO:0007669"/>
    <property type="project" value="UniProtKB-KW"/>
</dbReference>
<feature type="transmembrane region" description="Helical" evidence="8">
    <location>
        <begin position="499"/>
        <end position="518"/>
    </location>
</feature>
<feature type="transmembrane region" description="Helical" evidence="8">
    <location>
        <begin position="308"/>
        <end position="327"/>
    </location>
</feature>
<dbReference type="GO" id="GO:0046872">
    <property type="term" value="F:metal ion binding"/>
    <property type="evidence" value="ECO:0007669"/>
    <property type="project" value="UniProtKB-KW"/>
</dbReference>
<feature type="binding site" evidence="6">
    <location>
        <position position="311"/>
    </location>
    <ligand>
        <name>Na(+)</name>
        <dbReference type="ChEBI" id="CHEBI:29101"/>
        <label>1</label>
    </ligand>
</feature>
<feature type="binding site" evidence="6">
    <location>
        <position position="343"/>
    </location>
    <ligand>
        <name>Na(+)</name>
        <dbReference type="ChEBI" id="CHEBI:29101"/>
        <label>1</label>
    </ligand>
</feature>
<evidence type="ECO:0000256" key="7">
    <source>
        <dbReference type="RuleBase" id="RU003732"/>
    </source>
</evidence>
<evidence type="ECO:0000256" key="3">
    <source>
        <dbReference type="ARBA" id="ARBA00022692"/>
    </source>
</evidence>
<protein>
    <recommendedName>
        <fullName evidence="7">Transporter</fullName>
    </recommendedName>
</protein>
<feature type="transmembrane region" description="Helical" evidence="8">
    <location>
        <begin position="227"/>
        <end position="246"/>
    </location>
</feature>
<name>A0A8C0XP07_CASCN</name>
<feature type="transmembrane region" description="Helical" evidence="8">
    <location>
        <begin position="530"/>
        <end position="553"/>
    </location>
</feature>
<keyword evidence="2 7" id="KW-0813">Transport</keyword>
<dbReference type="GO" id="GO:0005886">
    <property type="term" value="C:plasma membrane"/>
    <property type="evidence" value="ECO:0007669"/>
    <property type="project" value="TreeGrafter"/>
</dbReference>
<evidence type="ECO:0000256" key="1">
    <source>
        <dbReference type="ARBA" id="ARBA00004141"/>
    </source>
</evidence>
<feature type="transmembrane region" description="Helical" evidence="8">
    <location>
        <begin position="574"/>
        <end position="600"/>
    </location>
</feature>